<gene>
    <name evidence="2" type="ORF">ETD83_01575</name>
</gene>
<proteinExistence type="predicted"/>
<dbReference type="Proteomes" id="UP000309174">
    <property type="component" value="Unassembled WGS sequence"/>
</dbReference>
<comment type="caution">
    <text evidence="2">The sequence shown here is derived from an EMBL/GenBank/DDBJ whole genome shotgun (WGS) entry which is preliminary data.</text>
</comment>
<organism evidence="2 3">
    <name type="scientific">Actinomadura soli</name>
    <dbReference type="NCBI Taxonomy" id="2508997"/>
    <lineage>
        <taxon>Bacteria</taxon>
        <taxon>Bacillati</taxon>
        <taxon>Actinomycetota</taxon>
        <taxon>Actinomycetes</taxon>
        <taxon>Streptosporangiales</taxon>
        <taxon>Thermomonosporaceae</taxon>
        <taxon>Actinomadura</taxon>
    </lineage>
</organism>
<name>A0A5C4JKA0_9ACTN</name>
<evidence type="ECO:0000259" key="1">
    <source>
        <dbReference type="Pfam" id="PF04149"/>
    </source>
</evidence>
<dbReference type="AlphaFoldDB" id="A0A5C4JKA0"/>
<keyword evidence="3" id="KW-1185">Reference proteome</keyword>
<evidence type="ECO:0000313" key="3">
    <source>
        <dbReference type="Proteomes" id="UP000309174"/>
    </source>
</evidence>
<protein>
    <submittedName>
        <fullName evidence="2">DUF397 domain-containing protein</fullName>
    </submittedName>
</protein>
<reference evidence="2 3" key="1">
    <citation type="submission" date="2019-05" db="EMBL/GenBank/DDBJ databases">
        <title>Draft genome sequence of Actinomadura sp. 14C53.</title>
        <authorList>
            <person name="Saricaoglu S."/>
            <person name="Isik K."/>
        </authorList>
    </citation>
    <scope>NUCLEOTIDE SEQUENCE [LARGE SCALE GENOMIC DNA]</scope>
    <source>
        <strain evidence="2 3">14C53</strain>
    </source>
</reference>
<dbReference type="RefSeq" id="WP_138643236.1">
    <property type="nucleotide sequence ID" value="NZ_VCKW01000004.1"/>
</dbReference>
<dbReference type="InterPro" id="IPR007278">
    <property type="entry name" value="DUF397"/>
</dbReference>
<dbReference type="Pfam" id="PF04149">
    <property type="entry name" value="DUF397"/>
    <property type="match status" value="1"/>
</dbReference>
<sequence>MSVSDVTEPGWRRSSHCGANGTCVEVAMLSDAGLIGVRDAKRGDQSPVLAYDQADWRGLIHKIKEGTLDPAAS</sequence>
<feature type="domain" description="DUF397" evidence="1">
    <location>
        <begin position="10"/>
        <end position="64"/>
    </location>
</feature>
<evidence type="ECO:0000313" key="2">
    <source>
        <dbReference type="EMBL" id="TMR07137.1"/>
    </source>
</evidence>
<accession>A0A5C4JKA0</accession>
<dbReference type="OrthoDB" id="3542928at2"/>
<dbReference type="EMBL" id="VCKW01000004">
    <property type="protein sequence ID" value="TMR07137.1"/>
    <property type="molecule type" value="Genomic_DNA"/>
</dbReference>